<organism evidence="7">
    <name type="scientific">freshwater metagenome</name>
    <dbReference type="NCBI Taxonomy" id="449393"/>
    <lineage>
        <taxon>unclassified sequences</taxon>
        <taxon>metagenomes</taxon>
        <taxon>ecological metagenomes</taxon>
    </lineage>
</organism>
<keyword evidence="4" id="KW-0472">Membrane</keyword>
<keyword evidence="3" id="KW-0732">Signal</keyword>
<dbReference type="Gene3D" id="3.40.50.2300">
    <property type="match status" value="2"/>
</dbReference>
<dbReference type="PANTHER" id="PTHR34296:SF2">
    <property type="entry name" value="ABC TRANSPORTER GUANOSINE-BINDING PROTEIN NUPN"/>
    <property type="match status" value="1"/>
</dbReference>
<dbReference type="CDD" id="cd06354">
    <property type="entry name" value="PBP1_PrnA-like"/>
    <property type="match status" value="1"/>
</dbReference>
<dbReference type="AlphaFoldDB" id="A0A6J6BW66"/>
<dbReference type="EMBL" id="CAEZSP010000024">
    <property type="protein sequence ID" value="CAB4543312.1"/>
    <property type="molecule type" value="Genomic_DNA"/>
</dbReference>
<evidence type="ECO:0000313" key="7">
    <source>
        <dbReference type="EMBL" id="CAB4543312.1"/>
    </source>
</evidence>
<dbReference type="GO" id="GO:0005886">
    <property type="term" value="C:plasma membrane"/>
    <property type="evidence" value="ECO:0007669"/>
    <property type="project" value="UniProtKB-SubCell"/>
</dbReference>
<protein>
    <submittedName>
        <fullName evidence="7">Unannotated protein</fullName>
    </submittedName>
</protein>
<comment type="subcellular location">
    <subcellularLocation>
        <location evidence="1">Cell membrane</location>
    </subcellularLocation>
</comment>
<dbReference type="Pfam" id="PF02608">
    <property type="entry name" value="Bmp"/>
    <property type="match status" value="1"/>
</dbReference>
<evidence type="ECO:0000256" key="2">
    <source>
        <dbReference type="ARBA" id="ARBA00022475"/>
    </source>
</evidence>
<dbReference type="PANTHER" id="PTHR34296">
    <property type="entry name" value="TRANSCRIPTIONAL ACTIVATOR PROTEIN MED"/>
    <property type="match status" value="1"/>
</dbReference>
<evidence type="ECO:0000256" key="5">
    <source>
        <dbReference type="ARBA" id="ARBA00023288"/>
    </source>
</evidence>
<dbReference type="InterPro" id="IPR003760">
    <property type="entry name" value="PnrA-like"/>
</dbReference>
<dbReference type="InterPro" id="IPR050957">
    <property type="entry name" value="BMP_lipoprotein"/>
</dbReference>
<evidence type="ECO:0000256" key="4">
    <source>
        <dbReference type="ARBA" id="ARBA00023136"/>
    </source>
</evidence>
<reference evidence="7" key="1">
    <citation type="submission" date="2020-05" db="EMBL/GenBank/DDBJ databases">
        <authorList>
            <person name="Chiriac C."/>
            <person name="Salcher M."/>
            <person name="Ghai R."/>
            <person name="Kavagutti S V."/>
        </authorList>
    </citation>
    <scope>NUCLEOTIDE SEQUENCE</scope>
</reference>
<keyword evidence="2" id="KW-1003">Cell membrane</keyword>
<sequence length="335" mass="35222">MLRQKWVRVLAISALSLTLISVPSAKATDKPLICLAYDEGGRGDQSFNDAAALGLQNAQKKAVFTLETVVTDGSSQDREKRLRSLAAKKCEIIIAIGSGYAPTVSLLSSEFPQSQFAILNDASIESADVASIIFSEPQGAFLAGLSAALISKSGKVAMIAAPNQSASFEVGFKAGVVASKKKVSSLVRYVEGPGQSETRALIAAGADVIFLALPGSNSAVLKTIVSSNQQKIRKGENIVGLIGVAPDQFLSVTPANQKFIFATVVKRVDIAVEDLIQKTLNDDFYTDILDGQKGIYGFEYGIAGGAISLTTYLPALTALAPVINRLALQGAKIKP</sequence>
<accession>A0A6J6BW66</accession>
<evidence type="ECO:0000256" key="1">
    <source>
        <dbReference type="ARBA" id="ARBA00004236"/>
    </source>
</evidence>
<evidence type="ECO:0000259" key="6">
    <source>
        <dbReference type="Pfam" id="PF02608"/>
    </source>
</evidence>
<keyword evidence="5" id="KW-0449">Lipoprotein</keyword>
<feature type="domain" description="ABC transporter substrate-binding protein PnrA-like" evidence="6">
    <location>
        <begin position="38"/>
        <end position="281"/>
    </location>
</feature>
<gene>
    <name evidence="7" type="ORF">UFOPK1440_00599</name>
</gene>
<name>A0A6J6BW66_9ZZZZ</name>
<evidence type="ECO:0000256" key="3">
    <source>
        <dbReference type="ARBA" id="ARBA00022729"/>
    </source>
</evidence>
<proteinExistence type="predicted"/>